<sequence length="70" mass="7823">MTIVVAEAVRSPLSLERPAVVLWLLFRNRDCDDGHDSDTVAMTVTDSDTVETFVARETGYGRDQLPVIRD</sequence>
<evidence type="ECO:0000313" key="1">
    <source>
        <dbReference type="EMBL" id="RQG99650.1"/>
    </source>
</evidence>
<comment type="caution">
    <text evidence="1">The sequence shown here is derived from an EMBL/GenBank/DDBJ whole genome shotgun (WGS) entry which is preliminary data.</text>
</comment>
<name>A0A3N6MPW6_NATCH</name>
<organism evidence="1 2">
    <name type="scientific">Natrarchaeobius chitinivorans</name>
    <dbReference type="NCBI Taxonomy" id="1679083"/>
    <lineage>
        <taxon>Archaea</taxon>
        <taxon>Methanobacteriati</taxon>
        <taxon>Methanobacteriota</taxon>
        <taxon>Stenosarchaea group</taxon>
        <taxon>Halobacteria</taxon>
        <taxon>Halobacteriales</taxon>
        <taxon>Natrialbaceae</taxon>
        <taxon>Natrarchaeobius</taxon>
    </lineage>
</organism>
<dbReference type="AlphaFoldDB" id="A0A3N6MPW6"/>
<protein>
    <submittedName>
        <fullName evidence="1">Uncharacterized protein</fullName>
    </submittedName>
</protein>
<proteinExistence type="predicted"/>
<gene>
    <name evidence="1" type="ORF">EA472_13410</name>
</gene>
<keyword evidence="2" id="KW-1185">Reference proteome</keyword>
<accession>A0A3N6MPW6</accession>
<evidence type="ECO:0000313" key="2">
    <source>
        <dbReference type="Proteomes" id="UP000281431"/>
    </source>
</evidence>
<reference evidence="1 2" key="1">
    <citation type="submission" date="2018-10" db="EMBL/GenBank/DDBJ databases">
        <title>Natrarchaeobius chitinivorans gen. nov., sp. nov., and Natrarchaeobius haloalkaliphilus sp. nov., alkaliphilic, chitin-utilizing haloarchaea from hypersaline alkaline lakes.</title>
        <authorList>
            <person name="Sorokin D.Y."/>
            <person name="Elcheninov A.G."/>
            <person name="Kostrikina N.A."/>
            <person name="Bale N.J."/>
            <person name="Sinninghe Damste J.S."/>
            <person name="Khijniak T.V."/>
            <person name="Kublanov I.V."/>
            <person name="Toshchakov S.V."/>
        </authorList>
    </citation>
    <scope>NUCLEOTIDE SEQUENCE [LARGE SCALE GENOMIC DNA]</scope>
    <source>
        <strain evidence="1 2">AArcht7</strain>
    </source>
</reference>
<dbReference type="EMBL" id="REFZ01000008">
    <property type="protein sequence ID" value="RQG99650.1"/>
    <property type="molecule type" value="Genomic_DNA"/>
</dbReference>
<dbReference type="Proteomes" id="UP000281431">
    <property type="component" value="Unassembled WGS sequence"/>
</dbReference>